<dbReference type="Pfam" id="PF09339">
    <property type="entry name" value="HTH_IclR"/>
    <property type="match status" value="1"/>
</dbReference>
<dbReference type="InterPro" id="IPR029016">
    <property type="entry name" value="GAF-like_dom_sf"/>
</dbReference>
<feature type="domain" description="HTH iclR-type" evidence="8">
    <location>
        <begin position="20"/>
        <end position="82"/>
    </location>
</feature>
<dbReference type="PANTHER" id="PTHR30136:SF24">
    <property type="entry name" value="HTH-TYPE TRANSCRIPTIONAL REPRESSOR ALLR"/>
    <property type="match status" value="1"/>
</dbReference>
<gene>
    <name evidence="10" type="ORF">Phou_054980</name>
</gene>
<dbReference type="GO" id="GO:0045892">
    <property type="term" value="P:negative regulation of DNA-templated transcription"/>
    <property type="evidence" value="ECO:0007669"/>
    <property type="project" value="TreeGrafter"/>
</dbReference>
<comment type="function">
    <text evidence="5">May be an activator protein for the gylABX operon.</text>
</comment>
<feature type="domain" description="IclR-ED" evidence="9">
    <location>
        <begin position="83"/>
        <end position="264"/>
    </location>
</feature>
<protein>
    <recommendedName>
        <fullName evidence="6">Glycerol operon regulatory protein</fullName>
    </recommendedName>
</protein>
<evidence type="ECO:0000256" key="4">
    <source>
        <dbReference type="ARBA" id="ARBA00023163"/>
    </source>
</evidence>
<dbReference type="InterPro" id="IPR036388">
    <property type="entry name" value="WH-like_DNA-bd_sf"/>
</dbReference>
<dbReference type="Gene3D" id="3.30.450.40">
    <property type="match status" value="1"/>
</dbReference>
<dbReference type="SMART" id="SM00346">
    <property type="entry name" value="HTH_ICLR"/>
    <property type="match status" value="1"/>
</dbReference>
<dbReference type="Gene3D" id="1.10.10.10">
    <property type="entry name" value="Winged helix-like DNA-binding domain superfamily/Winged helix DNA-binding domain"/>
    <property type="match status" value="1"/>
</dbReference>
<evidence type="ECO:0000256" key="6">
    <source>
        <dbReference type="ARBA" id="ARBA00070406"/>
    </source>
</evidence>
<feature type="region of interest" description="Disordered" evidence="7">
    <location>
        <begin position="1"/>
        <end position="20"/>
    </location>
</feature>
<reference evidence="10 11" key="1">
    <citation type="submission" date="2020-03" db="EMBL/GenBank/DDBJ databases">
        <title>Whole genome shotgun sequence of Phytohabitans houttuyneae NBRC 108639.</title>
        <authorList>
            <person name="Komaki H."/>
            <person name="Tamura T."/>
        </authorList>
    </citation>
    <scope>NUCLEOTIDE SEQUENCE [LARGE SCALE GENOMIC DNA]</scope>
    <source>
        <strain evidence="10 11">NBRC 108639</strain>
    </source>
</reference>
<keyword evidence="2" id="KW-0805">Transcription regulation</keyword>
<keyword evidence="3" id="KW-0238">DNA-binding</keyword>
<dbReference type="PROSITE" id="PS51077">
    <property type="entry name" value="HTH_ICLR"/>
    <property type="match status" value="1"/>
</dbReference>
<dbReference type="FunFam" id="1.10.10.10:FF:000056">
    <property type="entry name" value="IclR family transcriptional regulator"/>
    <property type="match status" value="1"/>
</dbReference>
<proteinExistence type="predicted"/>
<keyword evidence="1" id="KW-0319">Glycerol metabolism</keyword>
<evidence type="ECO:0000256" key="7">
    <source>
        <dbReference type="SAM" id="MobiDB-lite"/>
    </source>
</evidence>
<evidence type="ECO:0000259" key="9">
    <source>
        <dbReference type="PROSITE" id="PS51078"/>
    </source>
</evidence>
<dbReference type="EMBL" id="BLPF01000002">
    <property type="protein sequence ID" value="GFJ81318.1"/>
    <property type="molecule type" value="Genomic_DNA"/>
</dbReference>
<dbReference type="AlphaFoldDB" id="A0A6V8KG12"/>
<sequence length="268" mass="29193">MAARRRDSNEDQTGSDTSLVKSAERTVRILEALAASPTRLTIAELQERMGYPRSSLHALIRTLREMKWVEADTSGSAFGVGPHALLSGTAYLDRDPALPFAYATLEDLRAELGHTMHYARRDDAHVLYLASRESRGGTSVVSRVGRRLPAHVTALGQCLLSCLTQAEVEAVLPERLDALTVNTITDKDELYAELEAVRARGWAFEREQGTEGVACIAVPVDYRIPATDAISCSMPAKLADADEVDRIADALTRHTGLLAAALRRAGIR</sequence>
<accession>A0A6V8KG12</accession>
<keyword evidence="4" id="KW-0804">Transcription</keyword>
<name>A0A6V8KG12_9ACTN</name>
<evidence type="ECO:0000313" key="10">
    <source>
        <dbReference type="EMBL" id="GFJ81318.1"/>
    </source>
</evidence>
<dbReference type="GO" id="GO:0003677">
    <property type="term" value="F:DNA binding"/>
    <property type="evidence" value="ECO:0007669"/>
    <property type="project" value="UniProtKB-KW"/>
</dbReference>
<keyword evidence="11" id="KW-1185">Reference proteome</keyword>
<dbReference type="PANTHER" id="PTHR30136">
    <property type="entry name" value="HELIX-TURN-HELIX TRANSCRIPTIONAL REGULATOR, ICLR FAMILY"/>
    <property type="match status" value="1"/>
</dbReference>
<dbReference type="SUPFAM" id="SSF55781">
    <property type="entry name" value="GAF domain-like"/>
    <property type="match status" value="1"/>
</dbReference>
<dbReference type="InterPro" id="IPR036390">
    <property type="entry name" value="WH_DNA-bd_sf"/>
</dbReference>
<dbReference type="GO" id="GO:0003700">
    <property type="term" value="F:DNA-binding transcription factor activity"/>
    <property type="evidence" value="ECO:0007669"/>
    <property type="project" value="TreeGrafter"/>
</dbReference>
<evidence type="ECO:0000313" key="11">
    <source>
        <dbReference type="Proteomes" id="UP000482800"/>
    </source>
</evidence>
<dbReference type="InterPro" id="IPR014757">
    <property type="entry name" value="Tscrpt_reg_IclR_C"/>
</dbReference>
<feature type="compositionally biased region" description="Polar residues" evidence="7">
    <location>
        <begin position="11"/>
        <end position="20"/>
    </location>
</feature>
<dbReference type="GO" id="GO:0006071">
    <property type="term" value="P:glycerol metabolic process"/>
    <property type="evidence" value="ECO:0007669"/>
    <property type="project" value="UniProtKB-KW"/>
</dbReference>
<evidence type="ECO:0000256" key="2">
    <source>
        <dbReference type="ARBA" id="ARBA00023015"/>
    </source>
</evidence>
<evidence type="ECO:0000256" key="3">
    <source>
        <dbReference type="ARBA" id="ARBA00023125"/>
    </source>
</evidence>
<dbReference type="PROSITE" id="PS51078">
    <property type="entry name" value="ICLR_ED"/>
    <property type="match status" value="1"/>
</dbReference>
<reference evidence="10 11" key="2">
    <citation type="submission" date="2020-03" db="EMBL/GenBank/DDBJ databases">
        <authorList>
            <person name="Ichikawa N."/>
            <person name="Kimura A."/>
            <person name="Kitahashi Y."/>
            <person name="Uohara A."/>
        </authorList>
    </citation>
    <scope>NUCLEOTIDE SEQUENCE [LARGE SCALE GENOMIC DNA]</scope>
    <source>
        <strain evidence="10 11">NBRC 108639</strain>
    </source>
</reference>
<dbReference type="Pfam" id="PF01614">
    <property type="entry name" value="IclR_C"/>
    <property type="match status" value="1"/>
</dbReference>
<organism evidence="10 11">
    <name type="scientific">Phytohabitans houttuyneae</name>
    <dbReference type="NCBI Taxonomy" id="1076126"/>
    <lineage>
        <taxon>Bacteria</taxon>
        <taxon>Bacillati</taxon>
        <taxon>Actinomycetota</taxon>
        <taxon>Actinomycetes</taxon>
        <taxon>Micromonosporales</taxon>
        <taxon>Micromonosporaceae</taxon>
    </lineage>
</organism>
<comment type="caution">
    <text evidence="10">The sequence shown here is derived from an EMBL/GenBank/DDBJ whole genome shotgun (WGS) entry which is preliminary data.</text>
</comment>
<dbReference type="RefSeq" id="WP_173060346.1">
    <property type="nucleotide sequence ID" value="NZ_BAABGO010000019.1"/>
</dbReference>
<evidence type="ECO:0000256" key="5">
    <source>
        <dbReference type="ARBA" id="ARBA00058938"/>
    </source>
</evidence>
<dbReference type="InterPro" id="IPR050707">
    <property type="entry name" value="HTH_MetabolicPath_Reg"/>
</dbReference>
<evidence type="ECO:0000256" key="1">
    <source>
        <dbReference type="ARBA" id="ARBA00022798"/>
    </source>
</evidence>
<dbReference type="InterPro" id="IPR005471">
    <property type="entry name" value="Tscrpt_reg_IclR_N"/>
</dbReference>
<dbReference type="Proteomes" id="UP000482800">
    <property type="component" value="Unassembled WGS sequence"/>
</dbReference>
<dbReference type="SUPFAM" id="SSF46785">
    <property type="entry name" value="Winged helix' DNA-binding domain"/>
    <property type="match status" value="1"/>
</dbReference>
<evidence type="ECO:0000259" key="8">
    <source>
        <dbReference type="PROSITE" id="PS51077"/>
    </source>
</evidence>